<reference evidence="2 3" key="1">
    <citation type="submission" date="2022-04" db="EMBL/GenBank/DDBJ databases">
        <title>Chromosome-level reference genomes for two strains of Caenorhabditis briggsae: an improved platform for comparative genomics.</title>
        <authorList>
            <person name="Stevens L."/>
            <person name="Andersen E."/>
        </authorList>
    </citation>
    <scope>NUCLEOTIDE SEQUENCE [LARGE SCALE GENOMIC DNA]</scope>
    <source>
        <strain evidence="2">VX34</strain>
        <tissue evidence="2">Whole-organism</tissue>
    </source>
</reference>
<proteinExistence type="predicted"/>
<dbReference type="Proteomes" id="UP000829354">
    <property type="component" value="Chromosome V"/>
</dbReference>
<name>A0AAE9EV78_CAEBR</name>
<keyword evidence="3" id="KW-1185">Reference proteome</keyword>
<feature type="transmembrane region" description="Helical" evidence="1">
    <location>
        <begin position="34"/>
        <end position="52"/>
    </location>
</feature>
<protein>
    <submittedName>
        <fullName evidence="2">Uncharacterized protein</fullName>
    </submittedName>
</protein>
<keyword evidence="1" id="KW-1133">Transmembrane helix</keyword>
<dbReference type="AlphaFoldDB" id="A0AAE9EV78"/>
<dbReference type="EMBL" id="CP092624">
    <property type="protein sequence ID" value="UMM32281.1"/>
    <property type="molecule type" value="Genomic_DNA"/>
</dbReference>
<organism evidence="2 3">
    <name type="scientific">Caenorhabditis briggsae</name>
    <dbReference type="NCBI Taxonomy" id="6238"/>
    <lineage>
        <taxon>Eukaryota</taxon>
        <taxon>Metazoa</taxon>
        <taxon>Ecdysozoa</taxon>
        <taxon>Nematoda</taxon>
        <taxon>Chromadorea</taxon>
        <taxon>Rhabditida</taxon>
        <taxon>Rhabditina</taxon>
        <taxon>Rhabditomorpha</taxon>
        <taxon>Rhabditoidea</taxon>
        <taxon>Rhabditidae</taxon>
        <taxon>Peloderinae</taxon>
        <taxon>Caenorhabditis</taxon>
    </lineage>
</organism>
<gene>
    <name evidence="2" type="ORF">L5515_006135</name>
</gene>
<evidence type="ECO:0000313" key="3">
    <source>
        <dbReference type="Proteomes" id="UP000829354"/>
    </source>
</evidence>
<keyword evidence="1" id="KW-0472">Membrane</keyword>
<dbReference type="PANTHER" id="PTHR47024">
    <property type="entry name" value="BIOFILM ABSENT ON HEAD (AFTER YERSINIA EXPOSURE)-RELATED"/>
    <property type="match status" value="1"/>
</dbReference>
<evidence type="ECO:0000256" key="1">
    <source>
        <dbReference type="SAM" id="Phobius"/>
    </source>
</evidence>
<sequence length="295" mass="33671">MIALIVTTRKRVLLGTLSMRSDKLVTDLTMHPNSPFTCMIILTSIFALFYLFSSYQPSMQYSVNFEETILDQINSSFPITFYHNAYVDYRFTPPRLRIFSLNQCIKPNKNFLLVDIFYEGVSEPTQMKVFGEPLEGACPSTYGPAKPCFYVAHTFFTDLIMTGGMTKVLLHMAQVHWAKSFTDSSKKSKGGDGGLLHLRYGFDPSKEKTVEKQFRFFPNNQKEHIRNMQDTANKIFNGSVPTFNSNFIDTLNDCVKQINKRGKTCRSTGGMCKKEMDKVNEWVYDKTEGIFLSGA</sequence>
<evidence type="ECO:0000313" key="2">
    <source>
        <dbReference type="EMBL" id="UMM32281.1"/>
    </source>
</evidence>
<accession>A0AAE9EV78</accession>
<dbReference type="PANTHER" id="PTHR47024:SF2">
    <property type="entry name" value="GLYCOSYLTRANSFERASE FAMILY 92 PROTEIN"/>
    <property type="match status" value="1"/>
</dbReference>
<keyword evidence="1" id="KW-0812">Transmembrane</keyword>